<evidence type="ECO:0000256" key="3">
    <source>
        <dbReference type="ARBA" id="ARBA00022499"/>
    </source>
</evidence>
<feature type="compositionally biased region" description="Basic and acidic residues" evidence="13">
    <location>
        <begin position="952"/>
        <end position="962"/>
    </location>
</feature>
<evidence type="ECO:0000256" key="2">
    <source>
        <dbReference type="ARBA" id="ARBA00008638"/>
    </source>
</evidence>
<dbReference type="GO" id="GO:0005634">
    <property type="term" value="C:nucleus"/>
    <property type="evidence" value="ECO:0007669"/>
    <property type="project" value="UniProtKB-SubCell"/>
</dbReference>
<dbReference type="SMART" id="SM00385">
    <property type="entry name" value="CYCLIN"/>
    <property type="match status" value="2"/>
</dbReference>
<dbReference type="SUPFAM" id="SSF47954">
    <property type="entry name" value="Cyclin-like"/>
    <property type="match status" value="2"/>
</dbReference>
<evidence type="ECO:0000313" key="15">
    <source>
        <dbReference type="EMBL" id="KAK2713460.1"/>
    </source>
</evidence>
<name>A0AA88L9Q8_ARTSF</name>
<keyword evidence="6" id="KW-0832">Ubl conjugation</keyword>
<evidence type="ECO:0000256" key="11">
    <source>
        <dbReference type="ARBA" id="ARBA00023306"/>
    </source>
</evidence>
<comment type="subcellular location">
    <subcellularLocation>
        <location evidence="1">Nucleus</location>
    </subcellularLocation>
</comment>
<comment type="similarity">
    <text evidence="2">Belongs to the cyclin family. Cyclin C subfamily.</text>
</comment>
<keyword evidence="4" id="KW-0597">Phosphoprotein</keyword>
<dbReference type="Pfam" id="PF00134">
    <property type="entry name" value="Cyclin_N"/>
    <property type="match status" value="1"/>
</dbReference>
<feature type="compositionally biased region" description="Basic and acidic residues" evidence="13">
    <location>
        <begin position="930"/>
        <end position="939"/>
    </location>
</feature>
<feature type="compositionally biased region" description="Pro residues" evidence="13">
    <location>
        <begin position="545"/>
        <end position="571"/>
    </location>
</feature>
<feature type="domain" description="Cyclin-like" evidence="14">
    <location>
        <begin position="70"/>
        <end position="169"/>
    </location>
</feature>
<protein>
    <recommendedName>
        <fullName evidence="14">Cyclin-like domain-containing protein</fullName>
    </recommendedName>
</protein>
<accession>A0AA88L9Q8</accession>
<dbReference type="GO" id="GO:0006357">
    <property type="term" value="P:regulation of transcription by RNA polymerase II"/>
    <property type="evidence" value="ECO:0007669"/>
    <property type="project" value="InterPro"/>
</dbReference>
<gene>
    <name evidence="15" type="ORF">QYM36_009360</name>
</gene>
<dbReference type="PANTHER" id="PTHR10026">
    <property type="entry name" value="CYCLIN"/>
    <property type="match status" value="1"/>
</dbReference>
<dbReference type="InterPro" id="IPR013763">
    <property type="entry name" value="Cyclin-like_dom"/>
</dbReference>
<evidence type="ECO:0000256" key="5">
    <source>
        <dbReference type="ARBA" id="ARBA00022618"/>
    </source>
</evidence>
<feature type="region of interest" description="Disordered" evidence="13">
    <location>
        <begin position="635"/>
        <end position="681"/>
    </location>
</feature>
<evidence type="ECO:0000313" key="16">
    <source>
        <dbReference type="Proteomes" id="UP001187531"/>
    </source>
</evidence>
<keyword evidence="11" id="KW-0131">Cell cycle</keyword>
<feature type="region of interest" description="Disordered" evidence="13">
    <location>
        <begin position="287"/>
        <end position="432"/>
    </location>
</feature>
<dbReference type="GO" id="GO:0051301">
    <property type="term" value="P:cell division"/>
    <property type="evidence" value="ECO:0007669"/>
    <property type="project" value="UniProtKB-KW"/>
</dbReference>
<feature type="region of interest" description="Disordered" evidence="13">
    <location>
        <begin position="730"/>
        <end position="764"/>
    </location>
</feature>
<feature type="compositionally biased region" description="Polar residues" evidence="13">
    <location>
        <begin position="287"/>
        <end position="301"/>
    </location>
</feature>
<feature type="compositionally biased region" description="Basic residues" evidence="13">
    <location>
        <begin position="810"/>
        <end position="824"/>
    </location>
</feature>
<dbReference type="Gene3D" id="1.10.472.10">
    <property type="entry name" value="Cyclin-like"/>
    <property type="match status" value="2"/>
</dbReference>
<dbReference type="CDD" id="cd20538">
    <property type="entry name" value="CYCLIN_CCNT_rpt1"/>
    <property type="match status" value="1"/>
</dbReference>
<dbReference type="InterPro" id="IPR043198">
    <property type="entry name" value="Cyclin/Ssn8"/>
</dbReference>
<feature type="region of interest" description="Disordered" evidence="13">
    <location>
        <begin position="789"/>
        <end position="962"/>
    </location>
</feature>
<evidence type="ECO:0000256" key="4">
    <source>
        <dbReference type="ARBA" id="ARBA00022553"/>
    </source>
</evidence>
<dbReference type="FunFam" id="1.10.472.10:FF:000004">
    <property type="entry name" value="Cyclin T2"/>
    <property type="match status" value="1"/>
</dbReference>
<keyword evidence="10" id="KW-0539">Nucleus</keyword>
<dbReference type="InterPro" id="IPR006671">
    <property type="entry name" value="Cyclin_N"/>
</dbReference>
<dbReference type="CDD" id="cd20539">
    <property type="entry name" value="CYCLIN_CCNT_rpt2"/>
    <property type="match status" value="1"/>
</dbReference>
<feature type="domain" description="Cyclin-like" evidence="14">
    <location>
        <begin position="182"/>
        <end position="270"/>
    </location>
</feature>
<dbReference type="InterPro" id="IPR036915">
    <property type="entry name" value="Cyclin-like_sf"/>
</dbReference>
<dbReference type="AlphaFoldDB" id="A0AA88L9Q8"/>
<proteinExistence type="inferred from homology"/>
<feature type="region of interest" description="Disordered" evidence="13">
    <location>
        <begin position="445"/>
        <end position="491"/>
    </location>
</feature>
<evidence type="ECO:0000256" key="7">
    <source>
        <dbReference type="ARBA" id="ARBA00023015"/>
    </source>
</evidence>
<evidence type="ECO:0000256" key="8">
    <source>
        <dbReference type="ARBA" id="ARBA00023127"/>
    </source>
</evidence>
<feature type="compositionally biased region" description="Basic and acidic residues" evidence="13">
    <location>
        <begin position="841"/>
        <end position="860"/>
    </location>
</feature>
<dbReference type="GO" id="GO:0016538">
    <property type="term" value="F:cyclin-dependent protein serine/threonine kinase regulator activity"/>
    <property type="evidence" value="ECO:0007669"/>
    <property type="project" value="InterPro"/>
</dbReference>
<dbReference type="EMBL" id="JAVRJZ010000014">
    <property type="protein sequence ID" value="KAK2713460.1"/>
    <property type="molecule type" value="Genomic_DNA"/>
</dbReference>
<dbReference type="Proteomes" id="UP001187531">
    <property type="component" value="Unassembled WGS sequence"/>
</dbReference>
<feature type="compositionally biased region" description="Basic and acidic residues" evidence="13">
    <location>
        <begin position="319"/>
        <end position="335"/>
    </location>
</feature>
<reference evidence="15" key="1">
    <citation type="submission" date="2023-07" db="EMBL/GenBank/DDBJ databases">
        <title>Chromosome-level genome assembly of Artemia franciscana.</title>
        <authorList>
            <person name="Jo E."/>
        </authorList>
    </citation>
    <scope>NUCLEOTIDE SEQUENCE</scope>
    <source>
        <tissue evidence="15">Whole body</tissue>
    </source>
</reference>
<keyword evidence="3" id="KW-1017">Isopeptide bond</keyword>
<feature type="compositionally biased region" description="Low complexity" evidence="13">
    <location>
        <begin position="344"/>
        <end position="357"/>
    </location>
</feature>
<dbReference type="FunFam" id="1.10.472.10:FF:000009">
    <property type="entry name" value="cyclin-T2 isoform X1"/>
    <property type="match status" value="1"/>
</dbReference>
<comment type="caution">
    <text evidence="15">The sequence shown here is derived from an EMBL/GenBank/DDBJ whole genome shotgun (WGS) entry which is preliminary data.</text>
</comment>
<feature type="compositionally biased region" description="Basic and acidic residues" evidence="13">
    <location>
        <begin position="661"/>
        <end position="673"/>
    </location>
</feature>
<organism evidence="15 16">
    <name type="scientific">Artemia franciscana</name>
    <name type="common">Brine shrimp</name>
    <name type="synonym">Artemia sanfranciscana</name>
    <dbReference type="NCBI Taxonomy" id="6661"/>
    <lineage>
        <taxon>Eukaryota</taxon>
        <taxon>Metazoa</taxon>
        <taxon>Ecdysozoa</taxon>
        <taxon>Arthropoda</taxon>
        <taxon>Crustacea</taxon>
        <taxon>Branchiopoda</taxon>
        <taxon>Anostraca</taxon>
        <taxon>Artemiidae</taxon>
        <taxon>Artemia</taxon>
    </lineage>
</organism>
<keyword evidence="8 12" id="KW-0195">Cyclin</keyword>
<evidence type="ECO:0000256" key="10">
    <source>
        <dbReference type="ARBA" id="ARBA00023242"/>
    </source>
</evidence>
<sequence length="962" mass="108527">MMFIRKLQNWMFHCNKARARKADFPRFLTIIMASSKGQWFFTKEQIMNSPSRRYGMDYDKEMSHRQQAANLIQDMGQTLQVNQLCINTAIVYMHRFYMFHSFTQFHRNSIAASAIFLAAKVEEQPRKLDHVVKVAHKLTNREQPSLEPKSEVYNDAANKLVMHENILLQTLGFDAVIDHPHTHVVKCCQYVRASKDLAQTSYFMATNSLHLTTMCLQYSPTVVACVCIHIVSKWTNIQIPPSSEGRNWWYYIDKSVTLERLEALTAEFLEIFNKCPARLKKRIQSGTQGVAGSSFPGSQLPLSVHPSAGVKVPTHKPHVPVEEHGASTLVHRERSGQVASSHRQSLPKPQSQSQPVPALQRQMNGTKPTPQLVKHPTQAPVPPHTRPHPVQPLAVGHTPVASGEVKPQPPLPRMKTYSNIPPNQPPPPRNETAQTILQDLTQTLKRPEMVAKPEPKPQVRPDPSVRLQPQPQIINRPEHLKRDGQTLPLRPDHPFQALRAELRAESQRHQSSHTKVELSQKVEISATKHIHSESKRVTAVRTEVPPAPPKEVPAPPPPLPKTKPPEPPKPPSLLGTANQNMPPLNQAQFTPGILGDFPVSMEQEVMDTNWDMDFGDLSPPFSALLGEKAQLKNHLPKAMPSLFSPEDDRRSEPPQSVQVEKTAEESKKREESSITKTSENITVNVAKEIKEVTNKEVKKDKPTYSTIDTKQHENLFSTLMVSPATSIFGIPQVKSPEKPKEMKAERMTPPLPPPPPKAPPIPKIEPLIQDPIIEAIKEDLKSVTIANSLPSAIDIKESKKEAKSEDIDKHHKKKKKKEHKKHKNKETDESKKERKKHKKEKDRQKEKTEESPKKKAKVEDLPVPSEKPIIPKLKIKAPKPPSPVSASSLKSAEVIPASEGLKIKIKMPKPPSDRKRDRTPSVSEGSSKSRKLENGEHERKKEKKEKHKSHKKDSSREKSRES</sequence>
<evidence type="ECO:0000256" key="6">
    <source>
        <dbReference type="ARBA" id="ARBA00022843"/>
    </source>
</evidence>
<evidence type="ECO:0000256" key="9">
    <source>
        <dbReference type="ARBA" id="ARBA00023163"/>
    </source>
</evidence>
<feature type="compositionally biased region" description="Polar residues" evidence="13">
    <location>
        <begin position="575"/>
        <end position="589"/>
    </location>
</feature>
<keyword evidence="9" id="KW-0804">Transcription</keyword>
<evidence type="ECO:0000256" key="12">
    <source>
        <dbReference type="RuleBase" id="RU000383"/>
    </source>
</evidence>
<keyword evidence="5" id="KW-0132">Cell division</keyword>
<feature type="compositionally biased region" description="Pro residues" evidence="13">
    <location>
        <begin position="749"/>
        <end position="763"/>
    </location>
</feature>
<feature type="compositionally biased region" description="Basic and acidic residues" evidence="13">
    <location>
        <begin position="794"/>
        <end position="809"/>
    </location>
</feature>
<evidence type="ECO:0000259" key="14">
    <source>
        <dbReference type="SMART" id="SM00385"/>
    </source>
</evidence>
<keyword evidence="16" id="KW-1185">Reference proteome</keyword>
<feature type="compositionally biased region" description="Basic and acidic residues" evidence="13">
    <location>
        <begin position="445"/>
        <end position="459"/>
    </location>
</feature>
<evidence type="ECO:0000256" key="13">
    <source>
        <dbReference type="SAM" id="MobiDB-lite"/>
    </source>
</evidence>
<feature type="region of interest" description="Disordered" evidence="13">
    <location>
        <begin position="527"/>
        <end position="595"/>
    </location>
</feature>
<dbReference type="Pfam" id="PF21797">
    <property type="entry name" value="CycT2-like_C"/>
    <property type="match status" value="1"/>
</dbReference>
<feature type="compositionally biased region" description="Basic residues" evidence="13">
    <location>
        <begin position="940"/>
        <end position="951"/>
    </location>
</feature>
<feature type="compositionally biased region" description="Basic and acidic residues" evidence="13">
    <location>
        <begin position="735"/>
        <end position="746"/>
    </location>
</feature>
<keyword evidence="7" id="KW-0805">Transcription regulation</keyword>
<evidence type="ECO:0000256" key="1">
    <source>
        <dbReference type="ARBA" id="ARBA00004123"/>
    </source>
</evidence>